<evidence type="ECO:0000313" key="2">
    <source>
        <dbReference type="Proteomes" id="UP001500185"/>
    </source>
</evidence>
<sequence length="219" mass="25221">MKVKVLEAKTLNELDSYWSNEDYSALLKEFDFPEADDVKDENLREMLFMAISDFEPNEAASIVLTYKLSDQLNEGQIHSISHEMTNDKVAEEYPEPNLHYDLFNINQLLYKAYNGTFPNTEATLLKFEVLEDDGVDIGEDRETLAKIIAGGLKDSSLVKRLFADQLEGNKKFEDAHKFIWTVNTEEKNKYQILTSKYLISKEDIAGSSYDVEVKDYEDD</sequence>
<gene>
    <name evidence="1" type="ORF">GCM10009433_07730</name>
</gene>
<comment type="caution">
    <text evidence="1">The sequence shown here is derived from an EMBL/GenBank/DDBJ whole genome shotgun (WGS) entry which is preliminary data.</text>
</comment>
<protein>
    <submittedName>
        <fullName evidence="1">Uncharacterized protein</fullName>
    </submittedName>
</protein>
<organism evidence="1 2">
    <name type="scientific">Psychroflexus lacisalsi</name>
    <dbReference type="NCBI Taxonomy" id="503928"/>
    <lineage>
        <taxon>Bacteria</taxon>
        <taxon>Pseudomonadati</taxon>
        <taxon>Bacteroidota</taxon>
        <taxon>Flavobacteriia</taxon>
        <taxon>Flavobacteriales</taxon>
        <taxon>Flavobacteriaceae</taxon>
        <taxon>Psychroflexus</taxon>
    </lineage>
</organism>
<name>A0ABN1K498_9FLAO</name>
<accession>A0ABN1K498</accession>
<proteinExistence type="predicted"/>
<evidence type="ECO:0000313" key="1">
    <source>
        <dbReference type="EMBL" id="GAA0754286.1"/>
    </source>
</evidence>
<dbReference type="EMBL" id="BAAAGG010000005">
    <property type="protein sequence ID" value="GAA0754286.1"/>
    <property type="molecule type" value="Genomic_DNA"/>
</dbReference>
<keyword evidence="2" id="KW-1185">Reference proteome</keyword>
<dbReference type="Proteomes" id="UP001500185">
    <property type="component" value="Unassembled WGS sequence"/>
</dbReference>
<dbReference type="RefSeq" id="WP_224453319.1">
    <property type="nucleotide sequence ID" value="NZ_BAAAGG010000005.1"/>
</dbReference>
<reference evidence="1 2" key="1">
    <citation type="journal article" date="2019" name="Int. J. Syst. Evol. Microbiol.">
        <title>The Global Catalogue of Microorganisms (GCM) 10K type strain sequencing project: providing services to taxonomists for standard genome sequencing and annotation.</title>
        <authorList>
            <consortium name="The Broad Institute Genomics Platform"/>
            <consortium name="The Broad Institute Genome Sequencing Center for Infectious Disease"/>
            <person name="Wu L."/>
            <person name="Ma J."/>
        </authorList>
    </citation>
    <scope>NUCLEOTIDE SEQUENCE [LARGE SCALE GENOMIC DNA]</scope>
    <source>
        <strain evidence="1 2">JCM 16231</strain>
    </source>
</reference>